<dbReference type="GO" id="GO:0043190">
    <property type="term" value="C:ATP-binding cassette (ABC) transporter complex"/>
    <property type="evidence" value="ECO:0007669"/>
    <property type="project" value="InterPro"/>
</dbReference>
<feature type="signal peptide" evidence="5">
    <location>
        <begin position="1"/>
        <end position="26"/>
    </location>
</feature>
<dbReference type="Gene3D" id="3.90.76.10">
    <property type="entry name" value="Dipeptide-binding Protein, Domain 1"/>
    <property type="match status" value="1"/>
</dbReference>
<protein>
    <submittedName>
        <fullName evidence="7">Peptide ABC transporter substrate-binding protein</fullName>
    </submittedName>
</protein>
<dbReference type="Gene3D" id="3.10.105.10">
    <property type="entry name" value="Dipeptide-binding Protein, Domain 3"/>
    <property type="match status" value="1"/>
</dbReference>
<keyword evidence="3" id="KW-0813">Transport</keyword>
<dbReference type="InterPro" id="IPR039424">
    <property type="entry name" value="SBP_5"/>
</dbReference>
<dbReference type="AlphaFoldDB" id="A0A9Q4AQP3"/>
<sequence>MKITKTLTAALLAGTVSLLAVSAAQAVTLRMGNGGEPGSIDPHHAEGDWENRIIGDYIEGLMTEDANAEASPGQAESFTVSDDGLVYTFKLRDGIQWSDGTPVTAGDFVFAFQRLFDPATASSYAYLQYPIKNAEAIASGEITDFAELGVKAVDDTTVEITLENPTPYFLQALTHYTAFPVPKHKVEELGDDWTKIENVVGNGPYVLKEWVPGSFLRSEKNPDYYDAANVAIDEVYYDNTEDTTAAFNAYIAGELDILTAFPPDQYQWLQDNRPGEAHVEPFLGVYYYVMNQEEGPLTDVRVREALSISVNREVIGPDILTTGEIAAYGWVPPGTANYDGEAYMPDWASEDYGSRVERAKALMAEAGYSPENPLNLQLRYNTNEAHQRIAVALSAMWEPLGVNIELFNAEVAVHYDALQAGDFQIGRAGWLLDYSDAANTLDLLKGGTQQGDTMNWGNNYGRYNNEEFDALMDKAAAELDLTARAAILHEAEALAMDDFAAMPIYWYVSKNIVSPAIEGFVDNPSDIHRTRWLSKSE</sequence>
<gene>
    <name evidence="7" type="ORF">NF348_14730</name>
</gene>
<feature type="domain" description="Solute-binding protein family 5" evidence="6">
    <location>
        <begin position="71"/>
        <end position="451"/>
    </location>
</feature>
<dbReference type="GO" id="GO:0030288">
    <property type="term" value="C:outer membrane-bounded periplasmic space"/>
    <property type="evidence" value="ECO:0007669"/>
    <property type="project" value="TreeGrafter"/>
</dbReference>
<dbReference type="Gene3D" id="3.40.190.10">
    <property type="entry name" value="Periplasmic binding protein-like II"/>
    <property type="match status" value="1"/>
</dbReference>
<proteinExistence type="inferred from homology"/>
<dbReference type="InterPro" id="IPR000914">
    <property type="entry name" value="SBP_5_dom"/>
</dbReference>
<comment type="similarity">
    <text evidence="2">Belongs to the bacterial solute-binding protein 5 family.</text>
</comment>
<name>A0A9Q4AQP3_9HYPH</name>
<dbReference type="RefSeq" id="WP_254677817.1">
    <property type="nucleotide sequence ID" value="NZ_JAMWDU010000005.1"/>
</dbReference>
<evidence type="ECO:0000313" key="7">
    <source>
        <dbReference type="EMBL" id="MCP8888372.1"/>
    </source>
</evidence>
<evidence type="ECO:0000256" key="2">
    <source>
        <dbReference type="ARBA" id="ARBA00005695"/>
    </source>
</evidence>
<evidence type="ECO:0000313" key="8">
    <source>
        <dbReference type="Proteomes" id="UP001060275"/>
    </source>
</evidence>
<reference evidence="7" key="1">
    <citation type="submission" date="2022-06" db="EMBL/GenBank/DDBJ databases">
        <title>Devosia sp. XJ19-45 genome assembly.</title>
        <authorList>
            <person name="Li B."/>
            <person name="Cai M."/>
            <person name="Nie G."/>
            <person name="Li W."/>
        </authorList>
    </citation>
    <scope>NUCLEOTIDE SEQUENCE</scope>
    <source>
        <strain evidence="7">XJ19-45</strain>
    </source>
</reference>
<evidence type="ECO:0000259" key="6">
    <source>
        <dbReference type="Pfam" id="PF00496"/>
    </source>
</evidence>
<dbReference type="SUPFAM" id="SSF53850">
    <property type="entry name" value="Periplasmic binding protein-like II"/>
    <property type="match status" value="1"/>
</dbReference>
<dbReference type="InterPro" id="IPR030678">
    <property type="entry name" value="Peptide/Ni-bd"/>
</dbReference>
<evidence type="ECO:0000256" key="1">
    <source>
        <dbReference type="ARBA" id="ARBA00004418"/>
    </source>
</evidence>
<dbReference type="FunFam" id="3.90.76.10:FF:000001">
    <property type="entry name" value="Oligopeptide ABC transporter substrate-binding protein"/>
    <property type="match status" value="1"/>
</dbReference>
<evidence type="ECO:0000256" key="3">
    <source>
        <dbReference type="ARBA" id="ARBA00022448"/>
    </source>
</evidence>
<dbReference type="CDD" id="cd08504">
    <property type="entry name" value="PBP2_OppA"/>
    <property type="match status" value="1"/>
</dbReference>
<accession>A0A9Q4AQP3</accession>
<keyword evidence="8" id="KW-1185">Reference proteome</keyword>
<keyword evidence="4 5" id="KW-0732">Signal</keyword>
<comment type="caution">
    <text evidence="7">The sequence shown here is derived from an EMBL/GenBank/DDBJ whole genome shotgun (WGS) entry which is preliminary data.</text>
</comment>
<feature type="chain" id="PRO_5040448288" evidence="5">
    <location>
        <begin position="27"/>
        <end position="537"/>
    </location>
</feature>
<evidence type="ECO:0000256" key="5">
    <source>
        <dbReference type="SAM" id="SignalP"/>
    </source>
</evidence>
<dbReference type="Pfam" id="PF00496">
    <property type="entry name" value="SBP_bac_5"/>
    <property type="match status" value="1"/>
</dbReference>
<dbReference type="Proteomes" id="UP001060275">
    <property type="component" value="Unassembled WGS sequence"/>
</dbReference>
<organism evidence="7 8">
    <name type="scientific">Devosia ureilytica</name>
    <dbReference type="NCBI Taxonomy" id="2952754"/>
    <lineage>
        <taxon>Bacteria</taxon>
        <taxon>Pseudomonadati</taxon>
        <taxon>Pseudomonadota</taxon>
        <taxon>Alphaproteobacteria</taxon>
        <taxon>Hyphomicrobiales</taxon>
        <taxon>Devosiaceae</taxon>
        <taxon>Devosia</taxon>
    </lineage>
</organism>
<dbReference type="GO" id="GO:0015833">
    <property type="term" value="P:peptide transport"/>
    <property type="evidence" value="ECO:0007669"/>
    <property type="project" value="TreeGrafter"/>
</dbReference>
<dbReference type="PANTHER" id="PTHR30290:SF10">
    <property type="entry name" value="PERIPLASMIC OLIGOPEPTIDE-BINDING PROTEIN-RELATED"/>
    <property type="match status" value="1"/>
</dbReference>
<comment type="subcellular location">
    <subcellularLocation>
        <location evidence="1">Periplasm</location>
    </subcellularLocation>
</comment>
<dbReference type="PANTHER" id="PTHR30290">
    <property type="entry name" value="PERIPLASMIC BINDING COMPONENT OF ABC TRANSPORTER"/>
    <property type="match status" value="1"/>
</dbReference>
<dbReference type="GO" id="GO:1904680">
    <property type="term" value="F:peptide transmembrane transporter activity"/>
    <property type="evidence" value="ECO:0007669"/>
    <property type="project" value="TreeGrafter"/>
</dbReference>
<dbReference type="EMBL" id="JAMWDU010000005">
    <property type="protein sequence ID" value="MCP8888372.1"/>
    <property type="molecule type" value="Genomic_DNA"/>
</dbReference>
<evidence type="ECO:0000256" key="4">
    <source>
        <dbReference type="ARBA" id="ARBA00022729"/>
    </source>
</evidence>
<dbReference type="PIRSF" id="PIRSF002741">
    <property type="entry name" value="MppA"/>
    <property type="match status" value="1"/>
</dbReference>